<dbReference type="PRINTS" id="PR00837">
    <property type="entry name" value="V5TPXLIKE"/>
</dbReference>
<evidence type="ECO:0000259" key="2">
    <source>
        <dbReference type="SMART" id="SM00198"/>
    </source>
</evidence>
<dbReference type="Pfam" id="PF00188">
    <property type="entry name" value="CAP"/>
    <property type="match status" value="1"/>
</dbReference>
<sequence>MNTEDGLQATPRHRKRHKGRKEKKKSKDNTENIPTTSELYEFNLICLEENNRLRSLHNCPPLKLSRKLMKSALQHSEFLRQQRQLQQVADIKCGQNLALIIGQTDYKVAGLNAIQAWYKQSENYDYKEHFQLNRGYFTQMIWKTTREVGFAFSIPEQGNFVFVVGHYLPAGNKNEEYIENVPSKIEEGDQTDSIKPDRSIPTNKENYSHSPRCPTGQCVII</sequence>
<dbReference type="InterPro" id="IPR035940">
    <property type="entry name" value="CAP_sf"/>
</dbReference>
<reference evidence="3" key="1">
    <citation type="submission" date="2022-06" db="EMBL/GenBank/DDBJ databases">
        <authorList>
            <person name="Berger JAMES D."/>
            <person name="Berger JAMES D."/>
        </authorList>
    </citation>
    <scope>NUCLEOTIDE SEQUENCE [LARGE SCALE GENOMIC DNA]</scope>
</reference>
<keyword evidence="3" id="KW-1185">Reference proteome</keyword>
<feature type="compositionally biased region" description="Basic and acidic residues" evidence="1">
    <location>
        <begin position="184"/>
        <end position="198"/>
    </location>
</feature>
<proteinExistence type="predicted"/>
<dbReference type="InterPro" id="IPR001283">
    <property type="entry name" value="CRISP-related"/>
</dbReference>
<dbReference type="InterPro" id="IPR014044">
    <property type="entry name" value="CAP_dom"/>
</dbReference>
<dbReference type="Proteomes" id="UP000050795">
    <property type="component" value="Unassembled WGS sequence"/>
</dbReference>
<name>A0AA85JMG1_TRIRE</name>
<protein>
    <recommendedName>
        <fullName evidence="2">SCP domain-containing protein</fullName>
    </recommendedName>
</protein>
<feature type="compositionally biased region" description="Polar residues" evidence="1">
    <location>
        <begin position="200"/>
        <end position="209"/>
    </location>
</feature>
<dbReference type="PANTHER" id="PTHR10334">
    <property type="entry name" value="CYSTEINE-RICH SECRETORY PROTEIN-RELATED"/>
    <property type="match status" value="1"/>
</dbReference>
<reference evidence="4" key="2">
    <citation type="submission" date="2023-11" db="UniProtKB">
        <authorList>
            <consortium name="WormBaseParasite"/>
        </authorList>
    </citation>
    <scope>IDENTIFICATION</scope>
</reference>
<evidence type="ECO:0000256" key="1">
    <source>
        <dbReference type="SAM" id="MobiDB-lite"/>
    </source>
</evidence>
<dbReference type="AlphaFoldDB" id="A0AA85JMG1"/>
<feature type="region of interest" description="Disordered" evidence="1">
    <location>
        <begin position="1"/>
        <end position="32"/>
    </location>
</feature>
<dbReference type="Gene3D" id="3.40.33.10">
    <property type="entry name" value="CAP"/>
    <property type="match status" value="1"/>
</dbReference>
<dbReference type="InterPro" id="IPR034113">
    <property type="entry name" value="SCP_GAPR1-like"/>
</dbReference>
<feature type="region of interest" description="Disordered" evidence="1">
    <location>
        <begin position="182"/>
        <end position="214"/>
    </location>
</feature>
<evidence type="ECO:0000313" key="4">
    <source>
        <dbReference type="WBParaSite" id="TREG1_32400.1"/>
    </source>
</evidence>
<organism evidence="3 4">
    <name type="scientific">Trichobilharzia regenti</name>
    <name type="common">Nasal bird schistosome</name>
    <dbReference type="NCBI Taxonomy" id="157069"/>
    <lineage>
        <taxon>Eukaryota</taxon>
        <taxon>Metazoa</taxon>
        <taxon>Spiralia</taxon>
        <taxon>Lophotrochozoa</taxon>
        <taxon>Platyhelminthes</taxon>
        <taxon>Trematoda</taxon>
        <taxon>Digenea</taxon>
        <taxon>Strigeidida</taxon>
        <taxon>Schistosomatoidea</taxon>
        <taxon>Schistosomatidae</taxon>
        <taxon>Trichobilharzia</taxon>
    </lineage>
</organism>
<evidence type="ECO:0000313" key="3">
    <source>
        <dbReference type="Proteomes" id="UP000050795"/>
    </source>
</evidence>
<dbReference type="CDD" id="cd05382">
    <property type="entry name" value="CAP_GAPR1-like"/>
    <property type="match status" value="1"/>
</dbReference>
<dbReference type="SUPFAM" id="SSF55797">
    <property type="entry name" value="PR-1-like"/>
    <property type="match status" value="1"/>
</dbReference>
<dbReference type="WBParaSite" id="TREG1_32400.1">
    <property type="protein sequence ID" value="TREG1_32400.1"/>
    <property type="gene ID" value="TREG1_32400"/>
</dbReference>
<dbReference type="SMART" id="SM00198">
    <property type="entry name" value="SCP"/>
    <property type="match status" value="1"/>
</dbReference>
<feature type="compositionally biased region" description="Basic residues" evidence="1">
    <location>
        <begin position="11"/>
        <end position="24"/>
    </location>
</feature>
<accession>A0AA85JMG1</accession>
<feature type="domain" description="SCP" evidence="2">
    <location>
        <begin position="41"/>
        <end position="175"/>
    </location>
</feature>